<protein>
    <recommendedName>
        <fullName evidence="3">histidine kinase</fullName>
        <ecNumber evidence="3">2.7.13.3</ecNumber>
    </recommendedName>
</protein>
<evidence type="ECO:0000256" key="3">
    <source>
        <dbReference type="ARBA" id="ARBA00012438"/>
    </source>
</evidence>
<dbReference type="Pfam" id="PF00672">
    <property type="entry name" value="HAMP"/>
    <property type="match status" value="1"/>
</dbReference>
<dbReference type="Gene3D" id="1.10.287.130">
    <property type="match status" value="1"/>
</dbReference>
<sequence length="396" mass="41140">MRLTVLYGALFVATGALLLALTYLLTAHVLPLAGVEPPGSPASPAPAPLQGAAPPLDAPNAPPSPEQQSADGLRLLPIASGIALAVMAVVALGLGWVMAGRMLHPLREMAATTRDMSARDLHQRLDVRGPGDEVKDLADTFDGLLARLEASFKAQRRFVANASHELRTPITFERSVLEVALADPGAGTGDLRAACEQVLVANRRQERLIDALLDLARGQQGVAHRRPLDLAVLADACLDTADGTHDVRVAADLATAPAAGDPRLVERLVTNLVDNALRHNVPGGEATVRTGVCEGRAVLRVTNTGRVIVPEEAGLLFEPFRRPGPPRTAGDGGLGLGLSIVSAIAEAHGAALSATPRAEGGLDVRVSFPPPAAGEGGSAAAPIPPPSTPRRYRQRA</sequence>
<dbReference type="PANTHER" id="PTHR45436">
    <property type="entry name" value="SENSOR HISTIDINE KINASE YKOH"/>
    <property type="match status" value="1"/>
</dbReference>
<dbReference type="InterPro" id="IPR003660">
    <property type="entry name" value="HAMP_dom"/>
</dbReference>
<dbReference type="SUPFAM" id="SSF158472">
    <property type="entry name" value="HAMP domain-like"/>
    <property type="match status" value="1"/>
</dbReference>
<keyword evidence="5" id="KW-0808">Transferase</keyword>
<dbReference type="InterPro" id="IPR036890">
    <property type="entry name" value="HATPase_C_sf"/>
</dbReference>
<evidence type="ECO:0000259" key="13">
    <source>
        <dbReference type="PROSITE" id="PS50109"/>
    </source>
</evidence>
<dbReference type="SMART" id="SM00304">
    <property type="entry name" value="HAMP"/>
    <property type="match status" value="1"/>
</dbReference>
<keyword evidence="7" id="KW-0418">Kinase</keyword>
<proteinExistence type="predicted"/>
<evidence type="ECO:0000256" key="1">
    <source>
        <dbReference type="ARBA" id="ARBA00000085"/>
    </source>
</evidence>
<feature type="region of interest" description="Disordered" evidence="11">
    <location>
        <begin position="38"/>
        <end position="69"/>
    </location>
</feature>
<feature type="domain" description="HAMP" evidence="14">
    <location>
        <begin position="100"/>
        <end position="153"/>
    </location>
</feature>
<dbReference type="InterPro" id="IPR003661">
    <property type="entry name" value="HisK_dim/P_dom"/>
</dbReference>
<dbReference type="PRINTS" id="PR00344">
    <property type="entry name" value="BCTRLSENSOR"/>
</dbReference>
<dbReference type="PROSITE" id="PS50109">
    <property type="entry name" value="HIS_KIN"/>
    <property type="match status" value="1"/>
</dbReference>
<evidence type="ECO:0000256" key="6">
    <source>
        <dbReference type="ARBA" id="ARBA00022692"/>
    </source>
</evidence>
<evidence type="ECO:0000256" key="12">
    <source>
        <dbReference type="SAM" id="Phobius"/>
    </source>
</evidence>
<dbReference type="GO" id="GO:0005886">
    <property type="term" value="C:plasma membrane"/>
    <property type="evidence" value="ECO:0007669"/>
    <property type="project" value="UniProtKB-SubCell"/>
</dbReference>
<evidence type="ECO:0000313" key="16">
    <source>
        <dbReference type="Proteomes" id="UP001140076"/>
    </source>
</evidence>
<accession>A0A9X3NHC0</accession>
<evidence type="ECO:0000256" key="5">
    <source>
        <dbReference type="ARBA" id="ARBA00022679"/>
    </source>
</evidence>
<evidence type="ECO:0000259" key="14">
    <source>
        <dbReference type="PROSITE" id="PS50885"/>
    </source>
</evidence>
<dbReference type="InterPro" id="IPR003594">
    <property type="entry name" value="HATPase_dom"/>
</dbReference>
<organism evidence="15 16">
    <name type="scientific">Streptomonospora mangrovi</name>
    <dbReference type="NCBI Taxonomy" id="2883123"/>
    <lineage>
        <taxon>Bacteria</taxon>
        <taxon>Bacillati</taxon>
        <taxon>Actinomycetota</taxon>
        <taxon>Actinomycetes</taxon>
        <taxon>Streptosporangiales</taxon>
        <taxon>Nocardiopsidaceae</taxon>
        <taxon>Streptomonospora</taxon>
    </lineage>
</organism>
<dbReference type="SMART" id="SM00387">
    <property type="entry name" value="HATPase_c"/>
    <property type="match status" value="1"/>
</dbReference>
<keyword evidence="9" id="KW-0902">Two-component regulatory system</keyword>
<dbReference type="RefSeq" id="WP_270070423.1">
    <property type="nucleotide sequence ID" value="NZ_JAJAQC010000003.1"/>
</dbReference>
<dbReference type="InterPro" id="IPR036097">
    <property type="entry name" value="HisK_dim/P_sf"/>
</dbReference>
<dbReference type="SUPFAM" id="SSF55874">
    <property type="entry name" value="ATPase domain of HSP90 chaperone/DNA topoisomerase II/histidine kinase"/>
    <property type="match status" value="1"/>
</dbReference>
<dbReference type="PANTHER" id="PTHR45436:SF5">
    <property type="entry name" value="SENSOR HISTIDINE KINASE TRCS"/>
    <property type="match status" value="1"/>
</dbReference>
<dbReference type="CDD" id="cd00082">
    <property type="entry name" value="HisKA"/>
    <property type="match status" value="1"/>
</dbReference>
<evidence type="ECO:0000256" key="9">
    <source>
        <dbReference type="ARBA" id="ARBA00023012"/>
    </source>
</evidence>
<dbReference type="Pfam" id="PF00512">
    <property type="entry name" value="HisKA"/>
    <property type="match status" value="1"/>
</dbReference>
<comment type="catalytic activity">
    <reaction evidence="1">
        <text>ATP + protein L-histidine = ADP + protein N-phospho-L-histidine.</text>
        <dbReference type="EC" id="2.7.13.3"/>
    </reaction>
</comment>
<dbReference type="AlphaFoldDB" id="A0A9X3NHC0"/>
<evidence type="ECO:0000256" key="11">
    <source>
        <dbReference type="SAM" id="MobiDB-lite"/>
    </source>
</evidence>
<feature type="region of interest" description="Disordered" evidence="11">
    <location>
        <begin position="358"/>
        <end position="396"/>
    </location>
</feature>
<evidence type="ECO:0000256" key="7">
    <source>
        <dbReference type="ARBA" id="ARBA00022777"/>
    </source>
</evidence>
<dbReference type="Proteomes" id="UP001140076">
    <property type="component" value="Unassembled WGS sequence"/>
</dbReference>
<evidence type="ECO:0000256" key="8">
    <source>
        <dbReference type="ARBA" id="ARBA00022989"/>
    </source>
</evidence>
<dbReference type="PROSITE" id="PS50885">
    <property type="entry name" value="HAMP"/>
    <property type="match status" value="1"/>
</dbReference>
<comment type="subcellular location">
    <subcellularLocation>
        <location evidence="2">Cell membrane</location>
    </subcellularLocation>
</comment>
<dbReference type="Gene3D" id="6.10.340.10">
    <property type="match status" value="1"/>
</dbReference>
<dbReference type="InterPro" id="IPR005467">
    <property type="entry name" value="His_kinase_dom"/>
</dbReference>
<dbReference type="Gene3D" id="3.30.565.10">
    <property type="entry name" value="Histidine kinase-like ATPase, C-terminal domain"/>
    <property type="match status" value="1"/>
</dbReference>
<dbReference type="InterPro" id="IPR004358">
    <property type="entry name" value="Sig_transdc_His_kin-like_C"/>
</dbReference>
<keyword evidence="8 12" id="KW-1133">Transmembrane helix</keyword>
<dbReference type="Pfam" id="PF02518">
    <property type="entry name" value="HATPase_c"/>
    <property type="match status" value="1"/>
</dbReference>
<comment type="caution">
    <text evidence="15">The sequence shown here is derived from an EMBL/GenBank/DDBJ whole genome shotgun (WGS) entry which is preliminary data.</text>
</comment>
<reference evidence="15" key="1">
    <citation type="submission" date="2021-10" db="EMBL/GenBank/DDBJ databases">
        <title>Streptomonospora sp. nov., isolated from mangrove soil.</title>
        <authorList>
            <person name="Chen X."/>
            <person name="Ge X."/>
            <person name="Liu W."/>
        </authorList>
    </citation>
    <scope>NUCLEOTIDE SEQUENCE</scope>
    <source>
        <strain evidence="15">S1-112</strain>
    </source>
</reference>
<evidence type="ECO:0000256" key="4">
    <source>
        <dbReference type="ARBA" id="ARBA00022553"/>
    </source>
</evidence>
<gene>
    <name evidence="15" type="ORF">LG943_02165</name>
</gene>
<dbReference type="EMBL" id="JAJAQC010000003">
    <property type="protein sequence ID" value="MDA0563138.1"/>
    <property type="molecule type" value="Genomic_DNA"/>
</dbReference>
<feature type="transmembrane region" description="Helical" evidence="12">
    <location>
        <begin position="75"/>
        <end position="99"/>
    </location>
</feature>
<dbReference type="GO" id="GO:0000155">
    <property type="term" value="F:phosphorelay sensor kinase activity"/>
    <property type="evidence" value="ECO:0007669"/>
    <property type="project" value="InterPro"/>
</dbReference>
<feature type="compositionally biased region" description="Pro residues" evidence="11">
    <location>
        <begin position="56"/>
        <end position="65"/>
    </location>
</feature>
<keyword evidence="6 12" id="KW-0812">Transmembrane</keyword>
<dbReference type="EC" id="2.7.13.3" evidence="3"/>
<feature type="domain" description="Histidine kinase" evidence="13">
    <location>
        <begin position="161"/>
        <end position="372"/>
    </location>
</feature>
<dbReference type="InterPro" id="IPR050428">
    <property type="entry name" value="TCS_sensor_his_kinase"/>
</dbReference>
<keyword evidence="10 12" id="KW-0472">Membrane</keyword>
<keyword evidence="16" id="KW-1185">Reference proteome</keyword>
<evidence type="ECO:0000256" key="10">
    <source>
        <dbReference type="ARBA" id="ARBA00023136"/>
    </source>
</evidence>
<name>A0A9X3NHC0_9ACTN</name>
<dbReference type="SMART" id="SM00388">
    <property type="entry name" value="HisKA"/>
    <property type="match status" value="1"/>
</dbReference>
<evidence type="ECO:0000256" key="2">
    <source>
        <dbReference type="ARBA" id="ARBA00004236"/>
    </source>
</evidence>
<keyword evidence="4" id="KW-0597">Phosphoprotein</keyword>
<dbReference type="SUPFAM" id="SSF47384">
    <property type="entry name" value="Homodimeric domain of signal transducing histidine kinase"/>
    <property type="match status" value="1"/>
</dbReference>
<dbReference type="CDD" id="cd06225">
    <property type="entry name" value="HAMP"/>
    <property type="match status" value="1"/>
</dbReference>
<feature type="compositionally biased region" description="Pro residues" evidence="11">
    <location>
        <begin position="38"/>
        <end position="47"/>
    </location>
</feature>
<evidence type="ECO:0000313" key="15">
    <source>
        <dbReference type="EMBL" id="MDA0563138.1"/>
    </source>
</evidence>